<sequence>PKRRSTTPSPEFLDQTAGDARYLAEADSRFLRTNDLDPLDARYFPNTPGAEGGGIFNLVQTQFTPVVIRNLLCQTPLSCQPILGNGSTLQLSCDCWSKGQSDGRYP</sequence>
<accession>A0A813B0P7</accession>
<keyword evidence="2" id="KW-1185">Reference proteome</keyword>
<comment type="caution">
    <text evidence="1">The sequence shown here is derived from an EMBL/GenBank/DDBJ whole genome shotgun (WGS) entry which is preliminary data.</text>
</comment>
<dbReference type="OrthoDB" id="10394455at2759"/>
<name>A0A813B0P7_9DINO</name>
<evidence type="ECO:0000313" key="2">
    <source>
        <dbReference type="Proteomes" id="UP000601435"/>
    </source>
</evidence>
<proteinExistence type="predicted"/>
<protein>
    <submittedName>
        <fullName evidence="1">Uncharacterized protein</fullName>
    </submittedName>
</protein>
<dbReference type="Proteomes" id="UP000601435">
    <property type="component" value="Unassembled WGS sequence"/>
</dbReference>
<reference evidence="1" key="1">
    <citation type="submission" date="2021-02" db="EMBL/GenBank/DDBJ databases">
        <authorList>
            <person name="Dougan E. K."/>
            <person name="Rhodes N."/>
            <person name="Thang M."/>
            <person name="Chan C."/>
        </authorList>
    </citation>
    <scope>NUCLEOTIDE SEQUENCE</scope>
</reference>
<organism evidence="1 2">
    <name type="scientific">Symbiodinium necroappetens</name>
    <dbReference type="NCBI Taxonomy" id="1628268"/>
    <lineage>
        <taxon>Eukaryota</taxon>
        <taxon>Sar</taxon>
        <taxon>Alveolata</taxon>
        <taxon>Dinophyceae</taxon>
        <taxon>Suessiales</taxon>
        <taxon>Symbiodiniaceae</taxon>
        <taxon>Symbiodinium</taxon>
    </lineage>
</organism>
<dbReference type="EMBL" id="CAJNJA010065993">
    <property type="protein sequence ID" value="CAE7887603.1"/>
    <property type="molecule type" value="Genomic_DNA"/>
</dbReference>
<dbReference type="AlphaFoldDB" id="A0A813B0P7"/>
<evidence type="ECO:0000313" key="1">
    <source>
        <dbReference type="EMBL" id="CAE7887603.1"/>
    </source>
</evidence>
<feature type="non-terminal residue" evidence="1">
    <location>
        <position position="1"/>
    </location>
</feature>
<gene>
    <name evidence="1" type="ORF">SNEC2469_LOCUS29383</name>
</gene>